<protein>
    <submittedName>
        <fullName evidence="2">Uncharacterized protein</fullName>
    </submittedName>
</protein>
<feature type="region of interest" description="Disordered" evidence="1">
    <location>
        <begin position="1"/>
        <end position="44"/>
    </location>
</feature>
<evidence type="ECO:0000313" key="3">
    <source>
        <dbReference type="Proteomes" id="UP000289738"/>
    </source>
</evidence>
<feature type="compositionally biased region" description="Polar residues" evidence="1">
    <location>
        <begin position="26"/>
        <end position="39"/>
    </location>
</feature>
<proteinExistence type="predicted"/>
<dbReference type="EMBL" id="SDMP01000012">
    <property type="protein sequence ID" value="RYR23839.1"/>
    <property type="molecule type" value="Genomic_DNA"/>
</dbReference>
<feature type="compositionally biased region" description="Low complexity" evidence="1">
    <location>
        <begin position="1"/>
        <end position="10"/>
    </location>
</feature>
<comment type="caution">
    <text evidence="2">The sequence shown here is derived from an EMBL/GenBank/DDBJ whole genome shotgun (WGS) entry which is preliminary data.</text>
</comment>
<name>A0A445ABQ4_ARAHY</name>
<dbReference type="AlphaFoldDB" id="A0A445ABQ4"/>
<sequence>MMTSRGVTNRPRGRGRGRVTTSTPRASQSSPYTPTTPEMSQAMGAQDQPFIMVPNPNYVAPSAAPPSPPGSHSIVSPEWTPPPPPLSQQPIISTTIPLPGTDTVVPESSNRFQSNAPPPALVIRMTIWPDGLTTFAPNNNACTQECTNVIKMMYNHPWPSYKKIPAETRERWFQKWAEKFIWDKTHDVIIRNIFDYRMARKLQRMMEYVRERRDHLTTWLCPDIKKALYVHWETNVRFMHRRLTNRANKASARSSKYTDGSAMTFMKTKAKLESAFPPSPTSPSRTRERTSVLNLSSEHTFKLTRKRVCTPNLAISTIPTIPVIANLNIYP</sequence>
<evidence type="ECO:0000256" key="1">
    <source>
        <dbReference type="SAM" id="MobiDB-lite"/>
    </source>
</evidence>
<organism evidence="2 3">
    <name type="scientific">Arachis hypogaea</name>
    <name type="common">Peanut</name>
    <dbReference type="NCBI Taxonomy" id="3818"/>
    <lineage>
        <taxon>Eukaryota</taxon>
        <taxon>Viridiplantae</taxon>
        <taxon>Streptophyta</taxon>
        <taxon>Embryophyta</taxon>
        <taxon>Tracheophyta</taxon>
        <taxon>Spermatophyta</taxon>
        <taxon>Magnoliopsida</taxon>
        <taxon>eudicotyledons</taxon>
        <taxon>Gunneridae</taxon>
        <taxon>Pentapetalae</taxon>
        <taxon>rosids</taxon>
        <taxon>fabids</taxon>
        <taxon>Fabales</taxon>
        <taxon>Fabaceae</taxon>
        <taxon>Papilionoideae</taxon>
        <taxon>50 kb inversion clade</taxon>
        <taxon>dalbergioids sensu lato</taxon>
        <taxon>Dalbergieae</taxon>
        <taxon>Pterocarpus clade</taxon>
        <taxon>Arachis</taxon>
    </lineage>
</organism>
<reference evidence="2 3" key="1">
    <citation type="submission" date="2019-01" db="EMBL/GenBank/DDBJ databases">
        <title>Sequencing of cultivated peanut Arachis hypogaea provides insights into genome evolution and oil improvement.</title>
        <authorList>
            <person name="Chen X."/>
        </authorList>
    </citation>
    <scope>NUCLEOTIDE SEQUENCE [LARGE SCALE GENOMIC DNA]</scope>
    <source>
        <strain evidence="3">cv. Fuhuasheng</strain>
        <tissue evidence="2">Leaves</tissue>
    </source>
</reference>
<dbReference type="Proteomes" id="UP000289738">
    <property type="component" value="Chromosome B02"/>
</dbReference>
<evidence type="ECO:0000313" key="2">
    <source>
        <dbReference type="EMBL" id="RYR23839.1"/>
    </source>
</evidence>
<gene>
    <name evidence="2" type="ORF">Ahy_B02g057332</name>
</gene>
<feature type="region of interest" description="Disordered" evidence="1">
    <location>
        <begin position="61"/>
        <end position="86"/>
    </location>
</feature>
<accession>A0A445ABQ4</accession>
<keyword evidence="3" id="KW-1185">Reference proteome</keyword>